<gene>
    <name evidence="1" type="ORF">MM415A02413_0002</name>
</gene>
<sequence length="95" mass="10747">MQLQGFKGVKVAIPGTNQIGEACQELNSFDRAFKRVEEAMKFGGHYRKCLITDHLAIVYDTGDENLFAMRLEMGSPPLLRWLAVPRSRCEFLVGE</sequence>
<dbReference type="AlphaFoldDB" id="A0A6M3JTH0"/>
<reference evidence="1" key="1">
    <citation type="submission" date="2020-03" db="EMBL/GenBank/DDBJ databases">
        <title>The deep terrestrial virosphere.</title>
        <authorList>
            <person name="Holmfeldt K."/>
            <person name="Nilsson E."/>
            <person name="Simone D."/>
            <person name="Lopez-Fernandez M."/>
            <person name="Wu X."/>
            <person name="de Brujin I."/>
            <person name="Lundin D."/>
            <person name="Andersson A."/>
            <person name="Bertilsson S."/>
            <person name="Dopson M."/>
        </authorList>
    </citation>
    <scope>NUCLEOTIDE SEQUENCE</scope>
    <source>
        <strain evidence="1">MM415A02413</strain>
    </source>
</reference>
<proteinExistence type="predicted"/>
<protein>
    <submittedName>
        <fullName evidence="1">Uncharacterized protein</fullName>
    </submittedName>
</protein>
<accession>A0A6M3JTH0</accession>
<evidence type="ECO:0000313" key="1">
    <source>
        <dbReference type="EMBL" id="QJA73304.1"/>
    </source>
</evidence>
<name>A0A6M3JTH0_9ZZZZ</name>
<organism evidence="1">
    <name type="scientific">viral metagenome</name>
    <dbReference type="NCBI Taxonomy" id="1070528"/>
    <lineage>
        <taxon>unclassified sequences</taxon>
        <taxon>metagenomes</taxon>
        <taxon>organismal metagenomes</taxon>
    </lineage>
</organism>
<dbReference type="EMBL" id="MT142017">
    <property type="protein sequence ID" value="QJA73304.1"/>
    <property type="molecule type" value="Genomic_DNA"/>
</dbReference>